<dbReference type="InterPro" id="IPR001466">
    <property type="entry name" value="Beta-lactam-related"/>
</dbReference>
<evidence type="ECO:0000259" key="1">
    <source>
        <dbReference type="Pfam" id="PF00144"/>
    </source>
</evidence>
<protein>
    <recommendedName>
        <fullName evidence="1">Beta-lactamase-related domain-containing protein</fullName>
    </recommendedName>
</protein>
<accession>A0A367G1S0</accession>
<dbReference type="Gene3D" id="3.40.710.10">
    <property type="entry name" value="DD-peptidase/beta-lactamase superfamily"/>
    <property type="match status" value="1"/>
</dbReference>
<feature type="domain" description="Beta-lactamase-related" evidence="1">
    <location>
        <begin position="25"/>
        <end position="292"/>
    </location>
</feature>
<organism evidence="2 3">
    <name type="scientific">Blautia obeum</name>
    <dbReference type="NCBI Taxonomy" id="40520"/>
    <lineage>
        <taxon>Bacteria</taxon>
        <taxon>Bacillati</taxon>
        <taxon>Bacillota</taxon>
        <taxon>Clostridia</taxon>
        <taxon>Lachnospirales</taxon>
        <taxon>Lachnospiraceae</taxon>
        <taxon>Blautia</taxon>
    </lineage>
</organism>
<dbReference type="Proteomes" id="UP000253208">
    <property type="component" value="Unassembled WGS sequence"/>
</dbReference>
<dbReference type="EMBL" id="PSQG01000007">
    <property type="protein sequence ID" value="RCH44585.1"/>
    <property type="molecule type" value="Genomic_DNA"/>
</dbReference>
<dbReference type="InterPro" id="IPR012338">
    <property type="entry name" value="Beta-lactam/transpept-like"/>
</dbReference>
<name>A0A367G1S0_9FIRM</name>
<dbReference type="SUPFAM" id="SSF56601">
    <property type="entry name" value="beta-lactamase/transpeptidase-like"/>
    <property type="match status" value="1"/>
</dbReference>
<dbReference type="PANTHER" id="PTHR43283">
    <property type="entry name" value="BETA-LACTAMASE-RELATED"/>
    <property type="match status" value="1"/>
</dbReference>
<proteinExistence type="predicted"/>
<reference evidence="2 3" key="1">
    <citation type="submission" date="2018-02" db="EMBL/GenBank/DDBJ databases">
        <title>Complete genome sequencing of Faecalibacterium prausnitzii strains isolated from the human gut.</title>
        <authorList>
            <person name="Fitzgerald B.C."/>
            <person name="Shkoporov A.N."/>
            <person name="Ross P.R."/>
            <person name="Hill C."/>
        </authorList>
    </citation>
    <scope>NUCLEOTIDE SEQUENCE [LARGE SCALE GENOMIC DNA]</scope>
    <source>
        <strain evidence="2 3">APC942/31-1</strain>
    </source>
</reference>
<dbReference type="InterPro" id="IPR050789">
    <property type="entry name" value="Diverse_Enzym_Activities"/>
</dbReference>
<gene>
    <name evidence="2" type="ORF">C4886_06105</name>
</gene>
<evidence type="ECO:0000313" key="2">
    <source>
        <dbReference type="EMBL" id="RCH44585.1"/>
    </source>
</evidence>
<dbReference type="Pfam" id="PF00144">
    <property type="entry name" value="Beta-lactamase"/>
    <property type="match status" value="1"/>
</dbReference>
<dbReference type="PANTHER" id="PTHR43283:SF7">
    <property type="entry name" value="BETA-LACTAMASE-RELATED DOMAIN-CONTAINING PROTEIN"/>
    <property type="match status" value="1"/>
</dbReference>
<evidence type="ECO:0000313" key="3">
    <source>
        <dbReference type="Proteomes" id="UP000253208"/>
    </source>
</evidence>
<sequence length="312" mass="35461">MFMNKDQNLINEFAIKTLKENLNVMYAQIWREGQLTAEYKRMPVKTRLNTWSACKGVVSCAAGIALDEGLIRLDEKIVDIFPEYAPENPEGYLGDVTLENMLTMTTGLESSLFFCDWPERYTTPDWIRYFFENAKVIKKPGTEWLYSNFNTYMISCAIEKRAGVNLLEYLRNRFFEPLGIGNPDWTLCPKGHVHAANGLYVNIDEFTRYGQMILHKGNYNGKQLVPESYMKMATSNLVDNSAAGSPGNLYSGFGYGYQFVMNPEAGSYRSDGNYGQFCLAFPDKDAVVTVMSLEGDFQKIGNHLWTTVIPEL</sequence>
<dbReference type="AlphaFoldDB" id="A0A367G1S0"/>
<comment type="caution">
    <text evidence="2">The sequence shown here is derived from an EMBL/GenBank/DDBJ whole genome shotgun (WGS) entry which is preliminary data.</text>
</comment>